<dbReference type="PROSITE" id="PS51387">
    <property type="entry name" value="FAD_PCMH"/>
    <property type="match status" value="1"/>
</dbReference>
<dbReference type="Gene3D" id="3.30.390.50">
    <property type="entry name" value="CO dehydrogenase flavoprotein, C-terminal domain"/>
    <property type="match status" value="1"/>
</dbReference>
<evidence type="ECO:0000256" key="1">
    <source>
        <dbReference type="ARBA" id="ARBA00022827"/>
    </source>
</evidence>
<protein>
    <submittedName>
        <fullName evidence="3">Xanthine dehydrogenase family protein subunit M</fullName>
    </submittedName>
</protein>
<dbReference type="Gene3D" id="3.30.43.10">
    <property type="entry name" value="Uridine Diphospho-n-acetylenolpyruvylglucosamine Reductase, domain 2"/>
    <property type="match status" value="1"/>
</dbReference>
<dbReference type="InterPro" id="IPR016169">
    <property type="entry name" value="FAD-bd_PCMH_sub2"/>
</dbReference>
<accession>A0A809RXM7</accession>
<reference evidence="3" key="1">
    <citation type="journal article" name="DNA Res.">
        <title>The physiological potential of anammox bacteria as revealed by their core genome structure.</title>
        <authorList>
            <person name="Okubo T."/>
            <person name="Toyoda A."/>
            <person name="Fukuhara K."/>
            <person name="Uchiyama I."/>
            <person name="Harigaya Y."/>
            <person name="Kuroiwa M."/>
            <person name="Suzuki T."/>
            <person name="Murakami Y."/>
            <person name="Suwa Y."/>
            <person name="Takami H."/>
        </authorList>
    </citation>
    <scope>NUCLEOTIDE SEQUENCE</scope>
    <source>
        <strain evidence="3">317325-3</strain>
    </source>
</reference>
<dbReference type="InterPro" id="IPR002346">
    <property type="entry name" value="Mopterin_DH_FAD-bd"/>
</dbReference>
<dbReference type="InterPro" id="IPR016166">
    <property type="entry name" value="FAD-bd_PCMH"/>
</dbReference>
<dbReference type="EMBL" id="AP021857">
    <property type="protein sequence ID" value="BBO20946.1"/>
    <property type="molecule type" value="Genomic_DNA"/>
</dbReference>
<dbReference type="KEGG" id="ddz:DSYM_16450"/>
<dbReference type="Gene3D" id="3.30.465.10">
    <property type="match status" value="1"/>
</dbReference>
<dbReference type="PANTHER" id="PTHR42659">
    <property type="entry name" value="XANTHINE DEHYDROGENASE SUBUNIT C-RELATED"/>
    <property type="match status" value="1"/>
</dbReference>
<name>A0A809RXM7_9PROT</name>
<dbReference type="SUPFAM" id="SSF56176">
    <property type="entry name" value="FAD-binding/transporter-associated domain-like"/>
    <property type="match status" value="1"/>
</dbReference>
<evidence type="ECO:0000313" key="4">
    <source>
        <dbReference type="Proteomes" id="UP000662914"/>
    </source>
</evidence>
<dbReference type="InterPro" id="IPR036318">
    <property type="entry name" value="FAD-bd_PCMH-like_sf"/>
</dbReference>
<dbReference type="InterPro" id="IPR036683">
    <property type="entry name" value="CO_DH_flav_C_dom_sf"/>
</dbReference>
<organism evidence="3 4">
    <name type="scientific">Candidatus Desulfobacillus denitrificans</name>
    <dbReference type="NCBI Taxonomy" id="2608985"/>
    <lineage>
        <taxon>Bacteria</taxon>
        <taxon>Pseudomonadati</taxon>
        <taxon>Pseudomonadota</taxon>
        <taxon>Betaproteobacteria</taxon>
        <taxon>Candidatus Desulfobacillus</taxon>
    </lineage>
</organism>
<dbReference type="PANTHER" id="PTHR42659:SF9">
    <property type="entry name" value="XANTHINE DEHYDROGENASE FAD-BINDING SUBUNIT XDHB-RELATED"/>
    <property type="match status" value="1"/>
</dbReference>
<feature type="domain" description="FAD-binding PCMH-type" evidence="2">
    <location>
        <begin position="1"/>
        <end position="180"/>
    </location>
</feature>
<evidence type="ECO:0000259" key="2">
    <source>
        <dbReference type="PROSITE" id="PS51387"/>
    </source>
</evidence>
<dbReference type="InterPro" id="IPR016167">
    <property type="entry name" value="FAD-bd_PCMH_sub1"/>
</dbReference>
<keyword evidence="1" id="KW-0274">FAD</keyword>
<dbReference type="InterPro" id="IPR051312">
    <property type="entry name" value="Diverse_Substr_Oxidored"/>
</dbReference>
<dbReference type="AlphaFoldDB" id="A0A809RXM7"/>
<dbReference type="Pfam" id="PF03450">
    <property type="entry name" value="CO_deh_flav_C"/>
    <property type="match status" value="1"/>
</dbReference>
<evidence type="ECO:0000313" key="3">
    <source>
        <dbReference type="EMBL" id="BBO20946.1"/>
    </source>
</evidence>
<gene>
    <name evidence="3" type="ORF">DSYM_16450</name>
</gene>
<dbReference type="SUPFAM" id="SSF55447">
    <property type="entry name" value="CO dehydrogenase flavoprotein C-terminal domain-like"/>
    <property type="match status" value="1"/>
</dbReference>
<dbReference type="Proteomes" id="UP000662914">
    <property type="component" value="Chromosome"/>
</dbReference>
<dbReference type="Pfam" id="PF00941">
    <property type="entry name" value="FAD_binding_5"/>
    <property type="match status" value="1"/>
</dbReference>
<dbReference type="SMART" id="SM01092">
    <property type="entry name" value="CO_deh_flav_C"/>
    <property type="match status" value="1"/>
</dbReference>
<sequence>MTALDNYIAPTSLEQAVVQLQELGEVTILAGGTDLMPQSHAGRVKFKRTLMNIRRIPELRGIAREGDEIRIGALTTISEMMAHPLVREHLPLLVSAGDHFASDQIRNAGTVGGNICNASPAGDTLVPLMVLGASVELASKPDDTLFRRSMPLPEFFVGPGKTRLAPAELLTAVRVPIPPKGFVARFHKFGTRPALDISAISIGVAGVLKDGKFSQVRVAFGAVAPTPVCGCATEEALEGKKLDAATIAAAAKAAQDEVHPISDVRASAWYRKEMIHNMTKRILEDVSANH</sequence>
<dbReference type="InterPro" id="IPR005107">
    <property type="entry name" value="CO_DH_flav_C"/>
</dbReference>
<dbReference type="GO" id="GO:0016491">
    <property type="term" value="F:oxidoreductase activity"/>
    <property type="evidence" value="ECO:0007669"/>
    <property type="project" value="InterPro"/>
</dbReference>
<proteinExistence type="predicted"/>
<dbReference type="GO" id="GO:0071949">
    <property type="term" value="F:FAD binding"/>
    <property type="evidence" value="ECO:0007669"/>
    <property type="project" value="InterPro"/>
</dbReference>
<keyword evidence="1" id="KW-0285">Flavoprotein</keyword>